<dbReference type="InterPro" id="IPR041374">
    <property type="entry name" value="BaeRF_family12"/>
</dbReference>
<evidence type="ECO:0000313" key="2">
    <source>
        <dbReference type="EMBL" id="QNP46720.1"/>
    </source>
</evidence>
<gene>
    <name evidence="2" type="ORF">H9L14_06540</name>
</gene>
<dbReference type="EMBL" id="CP060782">
    <property type="protein sequence ID" value="QNP46720.1"/>
    <property type="molecule type" value="Genomic_DNA"/>
</dbReference>
<dbReference type="RefSeq" id="WP_187709673.1">
    <property type="nucleotide sequence ID" value="NZ_CP060782.1"/>
</dbReference>
<evidence type="ECO:0000313" key="3">
    <source>
        <dbReference type="Proteomes" id="UP000516105"/>
    </source>
</evidence>
<proteinExistence type="predicted"/>
<keyword evidence="3" id="KW-1185">Reference proteome</keyword>
<evidence type="ECO:0000256" key="1">
    <source>
        <dbReference type="SAM" id="MobiDB-lite"/>
    </source>
</evidence>
<feature type="region of interest" description="Disordered" evidence="1">
    <location>
        <begin position="30"/>
        <end position="60"/>
    </location>
</feature>
<organism evidence="2 3">
    <name type="scientific">Sphingomonas sediminicola</name>
    <dbReference type="NCBI Taxonomy" id="386874"/>
    <lineage>
        <taxon>Bacteria</taxon>
        <taxon>Pseudomonadati</taxon>
        <taxon>Pseudomonadota</taxon>
        <taxon>Alphaproteobacteria</taxon>
        <taxon>Sphingomonadales</taxon>
        <taxon>Sphingomonadaceae</taxon>
        <taxon>Sphingomonas</taxon>
    </lineage>
</organism>
<protein>
    <submittedName>
        <fullName evidence="2">Host attachment protein</fullName>
    </submittedName>
</protein>
<dbReference type="Pfam" id="PF18856">
    <property type="entry name" value="baeRF_family12"/>
    <property type="match status" value="1"/>
</dbReference>
<accession>A0ABX6TAA1</accession>
<sequence length="157" mass="17661">MALPHRALVLVADGKKVLFLRNHGDQNQIDLRTESHDARKDRKDSDIKTDAPGATKQSMGFGRAAMEETDFHQQEEDRWVKDAADELKKRALRNDFDALAVIAPPKALGVLKKCLHKEVQKRIVVTINKEMTDRPIPDIEELLVGEGAPRPEAVVYC</sequence>
<feature type="compositionally biased region" description="Basic and acidic residues" evidence="1">
    <location>
        <begin position="31"/>
        <end position="49"/>
    </location>
</feature>
<reference evidence="2 3" key="1">
    <citation type="submission" date="2020-08" db="EMBL/GenBank/DDBJ databases">
        <title>Genome sequence of Sphingomonas sediminicola KACC 15039T.</title>
        <authorList>
            <person name="Hyun D.-W."/>
            <person name="Bae J.-W."/>
        </authorList>
    </citation>
    <scope>NUCLEOTIDE SEQUENCE [LARGE SCALE GENOMIC DNA]</scope>
    <source>
        <strain evidence="2 3">KACC 15039</strain>
    </source>
</reference>
<name>A0ABX6TAA1_9SPHN</name>
<dbReference type="Proteomes" id="UP000516105">
    <property type="component" value="Chromosome"/>
</dbReference>